<comment type="cofactor">
    <cofactor evidence="3">
        <name>FMN</name>
        <dbReference type="ChEBI" id="CHEBI:58210"/>
    </cofactor>
    <text evidence="3">Binds 1 FMN per subunit.</text>
</comment>
<dbReference type="Proteomes" id="UP000060487">
    <property type="component" value="Unassembled WGS sequence"/>
</dbReference>
<organism evidence="7 8">
    <name type="scientific">Candidatus Magnetominusculus xianensis</name>
    <dbReference type="NCBI Taxonomy" id="1748249"/>
    <lineage>
        <taxon>Bacteria</taxon>
        <taxon>Pseudomonadati</taxon>
        <taxon>Nitrospirota</taxon>
        <taxon>Nitrospiria</taxon>
        <taxon>Nitrospirales</taxon>
        <taxon>Nitrospiraceae</taxon>
        <taxon>Candidatus Magnetominusculus</taxon>
    </lineage>
</organism>
<dbReference type="RefSeq" id="WP_085052278.1">
    <property type="nucleotide sequence ID" value="NZ_LNQR01000059.1"/>
</dbReference>
<gene>
    <name evidence="3" type="primary">coaBC</name>
    <name evidence="7" type="ORF">ASN18_1659</name>
</gene>
<dbReference type="EMBL" id="LNQR01000059">
    <property type="protein sequence ID" value="KWT85766.1"/>
    <property type="molecule type" value="Genomic_DNA"/>
</dbReference>
<keyword evidence="3" id="KW-0511">Multifunctional enzyme</keyword>
<keyword evidence="8" id="KW-1185">Reference proteome</keyword>
<feature type="region of interest" description="Phosphopantothenoylcysteine decarboxylase" evidence="3">
    <location>
        <begin position="1"/>
        <end position="196"/>
    </location>
</feature>
<dbReference type="EC" id="6.3.2.5" evidence="3"/>
<keyword evidence="3 4" id="KW-0436">Ligase</keyword>
<evidence type="ECO:0000256" key="1">
    <source>
        <dbReference type="ARBA" id="ARBA00022793"/>
    </source>
</evidence>
<dbReference type="InterPro" id="IPR003382">
    <property type="entry name" value="Flavoprotein"/>
</dbReference>
<feature type="domain" description="DNA/pantothenate metabolism flavoprotein C-terminal" evidence="6">
    <location>
        <begin position="192"/>
        <end position="406"/>
    </location>
</feature>
<dbReference type="PANTHER" id="PTHR14359:SF6">
    <property type="entry name" value="PHOSPHOPANTOTHENOYLCYSTEINE DECARBOXYLASE"/>
    <property type="match status" value="1"/>
</dbReference>
<evidence type="ECO:0000313" key="7">
    <source>
        <dbReference type="EMBL" id="KWT85766.1"/>
    </source>
</evidence>
<keyword evidence="3" id="KW-0460">Magnesium</keyword>
<dbReference type="Pfam" id="PF04127">
    <property type="entry name" value="DFP"/>
    <property type="match status" value="1"/>
</dbReference>
<evidence type="ECO:0000313" key="8">
    <source>
        <dbReference type="Proteomes" id="UP000060487"/>
    </source>
</evidence>
<proteinExistence type="inferred from homology"/>
<dbReference type="EC" id="4.1.1.36" evidence="3"/>
<dbReference type="HAMAP" id="MF_02225">
    <property type="entry name" value="CoaBC"/>
    <property type="match status" value="1"/>
</dbReference>
<comment type="function">
    <text evidence="4">Catalyzes two steps in the biosynthesis of coenzyme A. In the first step cysteine is conjugated to 4'-phosphopantothenate to form 4-phosphopantothenoylcysteine, in the latter compound is decarboxylated to form 4'-phosphopantotheine.</text>
</comment>
<feature type="active site" description="Proton donor" evidence="3">
    <location>
        <position position="165"/>
    </location>
</feature>
<dbReference type="InterPro" id="IPR035929">
    <property type="entry name" value="CoaB-like_sf"/>
</dbReference>
<keyword evidence="1 3" id="KW-0210">Decarboxylase</keyword>
<dbReference type="NCBIfam" id="TIGR00521">
    <property type="entry name" value="coaBC_dfp"/>
    <property type="match status" value="1"/>
</dbReference>
<dbReference type="SUPFAM" id="SSF52507">
    <property type="entry name" value="Homo-oligomeric flavin-containing Cys decarboxylases, HFCD"/>
    <property type="match status" value="1"/>
</dbReference>
<keyword evidence="3 4" id="KW-0285">Flavoprotein</keyword>
<comment type="caution">
    <text evidence="7">The sequence shown here is derived from an EMBL/GenBank/DDBJ whole genome shotgun (WGS) entry which is preliminary data.</text>
</comment>
<comment type="similarity">
    <text evidence="3 4">In the C-terminal section; belongs to the PPC synthetase family.</text>
</comment>
<comment type="catalytic activity">
    <reaction evidence="3 4">
        <text>(R)-4'-phosphopantothenate + L-cysteine + CTP = N-[(R)-4-phosphopantothenoyl]-L-cysteine + CMP + diphosphate + H(+)</text>
        <dbReference type="Rhea" id="RHEA:19397"/>
        <dbReference type="ChEBI" id="CHEBI:10986"/>
        <dbReference type="ChEBI" id="CHEBI:15378"/>
        <dbReference type="ChEBI" id="CHEBI:33019"/>
        <dbReference type="ChEBI" id="CHEBI:35235"/>
        <dbReference type="ChEBI" id="CHEBI:37563"/>
        <dbReference type="ChEBI" id="CHEBI:59458"/>
        <dbReference type="ChEBI" id="CHEBI:60377"/>
        <dbReference type="EC" id="6.3.2.5"/>
    </reaction>
</comment>
<feature type="domain" description="Flavoprotein" evidence="5">
    <location>
        <begin position="19"/>
        <end position="185"/>
    </location>
</feature>
<feature type="region of interest" description="Phosphopantothenate--cysteine ligase" evidence="3">
    <location>
        <begin position="197"/>
        <end position="413"/>
    </location>
</feature>
<accession>A0ABR5SFA7</accession>
<dbReference type="InterPro" id="IPR036551">
    <property type="entry name" value="Flavin_trans-like"/>
</dbReference>
<dbReference type="Gene3D" id="3.40.50.1950">
    <property type="entry name" value="Flavin prenyltransferase-like"/>
    <property type="match status" value="1"/>
</dbReference>
<reference evidence="7 8" key="1">
    <citation type="submission" date="2015-11" db="EMBL/GenBank/DDBJ databases">
        <authorList>
            <person name="Lin W."/>
        </authorList>
    </citation>
    <scope>NUCLEOTIDE SEQUENCE [LARGE SCALE GENOMIC DNA]</scope>
    <source>
        <strain evidence="7 8">HCH-1</strain>
    </source>
</reference>
<keyword evidence="3 4" id="KW-0288">FMN</keyword>
<feature type="binding site" evidence="3">
    <location>
        <position position="354"/>
    </location>
    <ligand>
        <name>CTP</name>
        <dbReference type="ChEBI" id="CHEBI:37563"/>
    </ligand>
</feature>
<keyword evidence="2 3" id="KW-0456">Lyase</keyword>
<feature type="binding site" evidence="3">
    <location>
        <position position="302"/>
    </location>
    <ligand>
        <name>CTP</name>
        <dbReference type="ChEBI" id="CHEBI:37563"/>
    </ligand>
</feature>
<evidence type="ECO:0000259" key="5">
    <source>
        <dbReference type="Pfam" id="PF02441"/>
    </source>
</evidence>
<dbReference type="InterPro" id="IPR005252">
    <property type="entry name" value="CoaBC"/>
</dbReference>
<sequence>MEDKERGLAGAPGSVSKYVILGVTGSVAAFKSPLVVRAIKDSGIGVRVVMTEAAKQFVTPLSLELVSGNPVLWDSFQSPLSHIEIARDACALIAAPATLNTISKFSTGVADNLLTTLFMAFRGPVIIAPAMNWRMYDNPIFKDRLAYLKDKGIIEVTPERGALACGEEGVGRMASTQRIVHTLKRTLGANDMKGLKVIVTSGPTREYIDPVRFITNRSSGKMGRALARAACLRGAFVTLISGPSSVPPHDDVLDEIDDAEIIRVETSGEMEKAILEKSKEADIVVMAAAVCDFKPERFSQDKLSRSEGLTLELVKTADILGKISAHASKKTYLTGFAAETGDRKDRAREKLQKKGIDMIVFNDVTQEGAGFDSDTNIMTIITPTEELSIPKMSKDAGANRIFDKILLNIKGRN</sequence>
<comment type="cofactor">
    <cofactor evidence="3">
        <name>Mg(2+)</name>
        <dbReference type="ChEBI" id="CHEBI:18420"/>
    </cofactor>
</comment>
<comment type="pathway">
    <text evidence="3 4">Cofactor biosynthesis; coenzyme A biosynthesis; CoA from (R)-pantothenate: step 2/5.</text>
</comment>
<comment type="catalytic activity">
    <reaction evidence="3 4">
        <text>N-[(R)-4-phosphopantothenoyl]-L-cysteine + H(+) = (R)-4'-phosphopantetheine + CO2</text>
        <dbReference type="Rhea" id="RHEA:16793"/>
        <dbReference type="ChEBI" id="CHEBI:15378"/>
        <dbReference type="ChEBI" id="CHEBI:16526"/>
        <dbReference type="ChEBI" id="CHEBI:59458"/>
        <dbReference type="ChEBI" id="CHEBI:61723"/>
        <dbReference type="EC" id="4.1.1.36"/>
    </reaction>
</comment>
<protein>
    <recommendedName>
        <fullName evidence="3">Coenzyme A biosynthesis bifunctional protein CoaBC</fullName>
    </recommendedName>
    <alternativeName>
        <fullName evidence="3">DNA/pantothenate metabolism flavoprotein</fullName>
    </alternativeName>
    <alternativeName>
        <fullName evidence="3">Phosphopantothenoylcysteine synthetase/decarboxylase</fullName>
        <shortName evidence="3">PPCS-PPCDC</shortName>
    </alternativeName>
    <domain>
        <recommendedName>
            <fullName evidence="3">Phosphopantothenoylcysteine decarboxylase</fullName>
            <shortName evidence="3">PPC decarboxylase</shortName>
            <shortName evidence="3">PPC-DC</shortName>
            <ecNumber evidence="3">4.1.1.36</ecNumber>
        </recommendedName>
        <alternativeName>
            <fullName evidence="3">CoaC</fullName>
        </alternativeName>
    </domain>
    <domain>
        <recommendedName>
            <fullName evidence="3">Phosphopantothenate--cysteine ligase</fullName>
            <ecNumber evidence="3">6.3.2.5</ecNumber>
        </recommendedName>
        <alternativeName>
            <fullName evidence="3">CoaB</fullName>
        </alternativeName>
        <alternativeName>
            <fullName evidence="3">Phosphopantothenoylcysteine synthetase</fullName>
            <shortName evidence="3">PPC synthetase</shortName>
            <shortName evidence="3">PPC-S</shortName>
        </alternativeName>
    </domain>
</protein>
<dbReference type="InterPro" id="IPR007085">
    <property type="entry name" value="DNA/pantothenate-metab_flavo_C"/>
</dbReference>
<feature type="binding site" evidence="3">
    <location>
        <position position="292"/>
    </location>
    <ligand>
        <name>CTP</name>
        <dbReference type="ChEBI" id="CHEBI:37563"/>
    </ligand>
</feature>
<evidence type="ECO:0000256" key="3">
    <source>
        <dbReference type="HAMAP-Rule" id="MF_02225"/>
    </source>
</evidence>
<dbReference type="SUPFAM" id="SSF102645">
    <property type="entry name" value="CoaB-like"/>
    <property type="match status" value="1"/>
</dbReference>
<comment type="function">
    <text evidence="3">Catalyzes two sequential steps in the biosynthesis of coenzyme A. In the first step cysteine is conjugated to 4'-phosphopantothenate to form 4-phosphopantothenoylcysteine. In the second step the latter compound is decarboxylated to form 4'-phosphopantotheine.</text>
</comment>
<feature type="binding site" evidence="3">
    <location>
        <position position="350"/>
    </location>
    <ligand>
        <name>CTP</name>
        <dbReference type="ChEBI" id="CHEBI:37563"/>
    </ligand>
</feature>
<comment type="similarity">
    <text evidence="3 4">In the N-terminal section; belongs to the HFCD (homo-oligomeric flavin containing Cys decarboxylase) superfamily.</text>
</comment>
<dbReference type="Gene3D" id="3.40.50.10300">
    <property type="entry name" value="CoaB-like"/>
    <property type="match status" value="1"/>
</dbReference>
<feature type="binding site" evidence="3">
    <location>
        <position position="336"/>
    </location>
    <ligand>
        <name>CTP</name>
        <dbReference type="ChEBI" id="CHEBI:37563"/>
    </ligand>
</feature>
<evidence type="ECO:0000256" key="2">
    <source>
        <dbReference type="ARBA" id="ARBA00023239"/>
    </source>
</evidence>
<evidence type="ECO:0000256" key="4">
    <source>
        <dbReference type="RuleBase" id="RU364078"/>
    </source>
</evidence>
<comment type="caution">
    <text evidence="3">Lacks conserved residue(s) required for the propagation of feature annotation.</text>
</comment>
<evidence type="ECO:0000259" key="6">
    <source>
        <dbReference type="Pfam" id="PF04127"/>
    </source>
</evidence>
<dbReference type="Pfam" id="PF02441">
    <property type="entry name" value="Flavoprotein"/>
    <property type="match status" value="1"/>
</dbReference>
<name>A0ABR5SFA7_9BACT</name>
<comment type="pathway">
    <text evidence="3 4">Cofactor biosynthesis; coenzyme A biosynthesis; CoA from (R)-pantothenate: step 3/5.</text>
</comment>
<keyword evidence="3" id="KW-0479">Metal-binding</keyword>
<dbReference type="PANTHER" id="PTHR14359">
    <property type="entry name" value="HOMO-OLIGOMERIC FLAVIN CONTAINING CYS DECARBOXYLASE FAMILY"/>
    <property type="match status" value="1"/>
</dbReference>